<comment type="subcellular location">
    <subcellularLocation>
        <location evidence="3">Mitochondrion inner membrane</location>
        <topology evidence="3">Peripheral membrane protein</topology>
    </subcellularLocation>
    <subcellularLocation>
        <location evidence="2">Mitochondrion intermembrane space</location>
    </subcellularLocation>
</comment>
<evidence type="ECO:0000256" key="10">
    <source>
        <dbReference type="ARBA" id="ARBA00023128"/>
    </source>
</evidence>
<comment type="function">
    <text evidence="1">Accessory subunit of the mitochondrial membrane respiratory chain NADH dehydrogenase (Complex I), that is believed not to be involved in catalysis. Complex I functions in the transfer of electrons from NADH to the respiratory chain. The immediate electron acceptor for the enzyme is believed to be ubiquinone.</text>
</comment>
<reference evidence="13 14" key="1">
    <citation type="journal article" date="2010" name="Nature">
        <title>The Ectocarpus genome and the independent evolution of multicellularity in brown algae.</title>
        <authorList>
            <person name="Cock J.M."/>
            <person name="Sterck L."/>
            <person name="Rouze P."/>
            <person name="Scornet D."/>
            <person name="Allen A.E."/>
            <person name="Amoutzias G."/>
            <person name="Anthouard V."/>
            <person name="Artiguenave F."/>
            <person name="Aury J.M."/>
            <person name="Badger J.H."/>
            <person name="Beszteri B."/>
            <person name="Billiau K."/>
            <person name="Bonnet E."/>
            <person name="Bothwell J.H."/>
            <person name="Bowler C."/>
            <person name="Boyen C."/>
            <person name="Brownlee C."/>
            <person name="Carrano C.J."/>
            <person name="Charrier B."/>
            <person name="Cho G.Y."/>
            <person name="Coelho S.M."/>
            <person name="Collen J."/>
            <person name="Corre E."/>
            <person name="Da Silva C."/>
            <person name="Delage L."/>
            <person name="Delaroque N."/>
            <person name="Dittami S.M."/>
            <person name="Doulbeau S."/>
            <person name="Elias M."/>
            <person name="Farnham G."/>
            <person name="Gachon C.M."/>
            <person name="Gschloessl B."/>
            <person name="Heesch S."/>
            <person name="Jabbari K."/>
            <person name="Jubin C."/>
            <person name="Kawai H."/>
            <person name="Kimura K."/>
            <person name="Kloareg B."/>
            <person name="Kupper F.C."/>
            <person name="Lang D."/>
            <person name="Le Bail A."/>
            <person name="Leblanc C."/>
            <person name="Lerouge P."/>
            <person name="Lohr M."/>
            <person name="Lopez P.J."/>
            <person name="Martens C."/>
            <person name="Maumus F."/>
            <person name="Michel G."/>
            <person name="Miranda-Saavedra D."/>
            <person name="Morales J."/>
            <person name="Moreau H."/>
            <person name="Motomura T."/>
            <person name="Nagasato C."/>
            <person name="Napoli C.A."/>
            <person name="Nelson D.R."/>
            <person name="Nyvall-Collen P."/>
            <person name="Peters A.F."/>
            <person name="Pommier C."/>
            <person name="Potin P."/>
            <person name="Poulain J."/>
            <person name="Quesneville H."/>
            <person name="Read B."/>
            <person name="Rensing S.A."/>
            <person name="Ritter A."/>
            <person name="Rousvoal S."/>
            <person name="Samanta M."/>
            <person name="Samson G."/>
            <person name="Schroeder D.C."/>
            <person name="Segurens B."/>
            <person name="Strittmatter M."/>
            <person name="Tonon T."/>
            <person name="Tregear J.W."/>
            <person name="Valentin K."/>
            <person name="von Dassow P."/>
            <person name="Yamagishi T."/>
            <person name="Van de Peer Y."/>
            <person name="Wincker P."/>
        </authorList>
    </citation>
    <scope>NUCLEOTIDE SEQUENCE [LARGE SCALE GENOMIC DNA]</scope>
    <source>
        <strain evidence="14">Ec32 / CCAP1310/4</strain>
    </source>
</reference>
<dbReference type="PROSITE" id="PS51808">
    <property type="entry name" value="CHCH"/>
    <property type="match status" value="1"/>
</dbReference>
<evidence type="ECO:0000256" key="7">
    <source>
        <dbReference type="ARBA" id="ARBA00022660"/>
    </source>
</evidence>
<keyword evidence="10" id="KW-0496">Mitochondrion</keyword>
<evidence type="ECO:0000256" key="4">
    <source>
        <dbReference type="ARBA" id="ARBA00008006"/>
    </source>
</evidence>
<dbReference type="Pfam" id="PF05676">
    <property type="entry name" value="NDUF_B7"/>
    <property type="match status" value="1"/>
</dbReference>
<dbReference type="AlphaFoldDB" id="D7FZ56"/>
<evidence type="ECO:0000256" key="5">
    <source>
        <dbReference type="ARBA" id="ARBA00018677"/>
    </source>
</evidence>
<dbReference type="GO" id="GO:0005758">
    <property type="term" value="C:mitochondrial intermembrane space"/>
    <property type="evidence" value="ECO:0007669"/>
    <property type="project" value="UniProtKB-SubCell"/>
</dbReference>
<sequence>MGGDHDGMEGKATEEEMVAAKMPMAFRDSCAHLLLPLNKCRRSTMYLPWQCSHERHIYEKCQYLDFKERKAMMKESKES</sequence>
<dbReference type="PANTHER" id="PTHR20900:SF0">
    <property type="entry name" value="NADH DEHYDROGENASE [UBIQUINONE] 1 BETA SUBCOMPLEX SUBUNIT 7"/>
    <property type="match status" value="1"/>
</dbReference>
<keyword evidence="12" id="KW-1015">Disulfide bond</keyword>
<evidence type="ECO:0000256" key="12">
    <source>
        <dbReference type="ARBA" id="ARBA00023157"/>
    </source>
</evidence>
<evidence type="ECO:0000256" key="6">
    <source>
        <dbReference type="ARBA" id="ARBA00022448"/>
    </source>
</evidence>
<organism evidence="13 14">
    <name type="scientific">Ectocarpus siliculosus</name>
    <name type="common">Brown alga</name>
    <name type="synonym">Conferva siliculosa</name>
    <dbReference type="NCBI Taxonomy" id="2880"/>
    <lineage>
        <taxon>Eukaryota</taxon>
        <taxon>Sar</taxon>
        <taxon>Stramenopiles</taxon>
        <taxon>Ochrophyta</taxon>
        <taxon>PX clade</taxon>
        <taxon>Phaeophyceae</taxon>
        <taxon>Ectocarpales</taxon>
        <taxon>Ectocarpaceae</taxon>
        <taxon>Ectocarpus</taxon>
    </lineage>
</organism>
<dbReference type="InParanoid" id="D7FZ56"/>
<keyword evidence="7" id="KW-0679">Respiratory chain</keyword>
<keyword evidence="9" id="KW-0249">Electron transport</keyword>
<keyword evidence="14" id="KW-1185">Reference proteome</keyword>
<protein>
    <recommendedName>
        <fullName evidence="5">NADH dehydrogenase [ubiquinone] 1 beta subcomplex subunit 7</fullName>
    </recommendedName>
</protein>
<dbReference type="EMBL" id="FN649740">
    <property type="protein sequence ID" value="CBJ32673.1"/>
    <property type="molecule type" value="Genomic_DNA"/>
</dbReference>
<evidence type="ECO:0000256" key="3">
    <source>
        <dbReference type="ARBA" id="ARBA00004637"/>
    </source>
</evidence>
<evidence type="ECO:0000256" key="1">
    <source>
        <dbReference type="ARBA" id="ARBA00003195"/>
    </source>
</evidence>
<gene>
    <name evidence="13" type="ORF">Esi_0355_0019</name>
</gene>
<name>D7FZ56_ECTSI</name>
<dbReference type="Proteomes" id="UP000002630">
    <property type="component" value="Linkage Group LG15"/>
</dbReference>
<dbReference type="InterPro" id="IPR008698">
    <property type="entry name" value="NDUB7"/>
</dbReference>
<evidence type="ECO:0000256" key="8">
    <source>
        <dbReference type="ARBA" id="ARBA00022792"/>
    </source>
</evidence>
<dbReference type="eggNOG" id="KOG3468">
    <property type="taxonomic scope" value="Eukaryota"/>
</dbReference>
<accession>D7FZ56</accession>
<keyword evidence="6" id="KW-0813">Transport</keyword>
<evidence type="ECO:0000313" key="13">
    <source>
        <dbReference type="EMBL" id="CBJ32673.1"/>
    </source>
</evidence>
<proteinExistence type="inferred from homology"/>
<dbReference type="OrthoDB" id="268414at2759"/>
<dbReference type="GO" id="GO:0005743">
    <property type="term" value="C:mitochondrial inner membrane"/>
    <property type="evidence" value="ECO:0007669"/>
    <property type="project" value="UniProtKB-SubCell"/>
</dbReference>
<keyword evidence="8" id="KW-0999">Mitochondrion inner membrane</keyword>
<keyword evidence="11" id="KW-0472">Membrane</keyword>
<comment type="similarity">
    <text evidence="4">Belongs to the complex I NDUFB7 subunit family.</text>
</comment>
<dbReference type="EMBL" id="FN648548">
    <property type="protein sequence ID" value="CBJ32673.1"/>
    <property type="molecule type" value="Genomic_DNA"/>
</dbReference>
<dbReference type="STRING" id="2880.D7FZ56"/>
<dbReference type="PANTHER" id="PTHR20900">
    <property type="entry name" value="NADH:UBIQUINONE OXIDOREDUCTASE B18-LIKE SUBUNIT"/>
    <property type="match status" value="1"/>
</dbReference>
<evidence type="ECO:0000256" key="2">
    <source>
        <dbReference type="ARBA" id="ARBA00004569"/>
    </source>
</evidence>
<evidence type="ECO:0000256" key="9">
    <source>
        <dbReference type="ARBA" id="ARBA00022982"/>
    </source>
</evidence>
<evidence type="ECO:0000256" key="11">
    <source>
        <dbReference type="ARBA" id="ARBA00023136"/>
    </source>
</evidence>
<evidence type="ECO:0000313" key="14">
    <source>
        <dbReference type="Proteomes" id="UP000002630"/>
    </source>
</evidence>
<dbReference type="OMA" id="HELHAYN"/>